<dbReference type="InterPro" id="IPR029016">
    <property type="entry name" value="GAF-like_dom_sf"/>
</dbReference>
<organism evidence="10 11">
    <name type="scientific">Chelatococcus reniformis</name>
    <dbReference type="NCBI Taxonomy" id="1494448"/>
    <lineage>
        <taxon>Bacteria</taxon>
        <taxon>Pseudomonadati</taxon>
        <taxon>Pseudomonadota</taxon>
        <taxon>Alphaproteobacteria</taxon>
        <taxon>Hyphomicrobiales</taxon>
        <taxon>Chelatococcaceae</taxon>
        <taxon>Chelatococcus</taxon>
    </lineage>
</organism>
<evidence type="ECO:0000313" key="10">
    <source>
        <dbReference type="EMBL" id="GGC87838.1"/>
    </source>
</evidence>
<dbReference type="GO" id="GO:0000155">
    <property type="term" value="F:phosphorelay sensor kinase activity"/>
    <property type="evidence" value="ECO:0007669"/>
    <property type="project" value="InterPro"/>
</dbReference>
<keyword evidence="3" id="KW-0597">Phosphoprotein</keyword>
<dbReference type="InterPro" id="IPR003018">
    <property type="entry name" value="GAF"/>
</dbReference>
<dbReference type="InterPro" id="IPR005467">
    <property type="entry name" value="His_kinase_dom"/>
</dbReference>
<keyword evidence="5" id="KW-0547">Nucleotide-binding</keyword>
<evidence type="ECO:0000313" key="11">
    <source>
        <dbReference type="Proteomes" id="UP000637002"/>
    </source>
</evidence>
<dbReference type="SUPFAM" id="SSF55874">
    <property type="entry name" value="ATPase domain of HSP90 chaperone/DNA topoisomerase II/histidine kinase"/>
    <property type="match status" value="1"/>
</dbReference>
<evidence type="ECO:0000256" key="1">
    <source>
        <dbReference type="ARBA" id="ARBA00000085"/>
    </source>
</evidence>
<keyword evidence="8" id="KW-0902">Two-component regulatory system</keyword>
<evidence type="ECO:0000256" key="2">
    <source>
        <dbReference type="ARBA" id="ARBA00012438"/>
    </source>
</evidence>
<dbReference type="PRINTS" id="PR00344">
    <property type="entry name" value="BCTRLSENSOR"/>
</dbReference>
<name>A0A916XMT5_9HYPH</name>
<evidence type="ECO:0000256" key="5">
    <source>
        <dbReference type="ARBA" id="ARBA00022741"/>
    </source>
</evidence>
<dbReference type="SMART" id="SM00388">
    <property type="entry name" value="HisKA"/>
    <property type="match status" value="1"/>
</dbReference>
<protein>
    <recommendedName>
        <fullName evidence="2">histidine kinase</fullName>
        <ecNumber evidence="2">2.7.13.3</ecNumber>
    </recommendedName>
</protein>
<dbReference type="Pfam" id="PF00512">
    <property type="entry name" value="HisKA"/>
    <property type="match status" value="1"/>
</dbReference>
<dbReference type="AlphaFoldDB" id="A0A916XMT5"/>
<keyword evidence="4" id="KW-0808">Transferase</keyword>
<sequence>MSSAGFETDVELIASIEAVPSILQVVCDATGMGFSAVARVTEGRWIACSVLDRIDFGLKPGGELQVTTTICNEIRQSGQLVVIDHVAQDQAFCSHPTPAIYGFQSYISVPIVLQDGTFFGTLCAIDPRPNRLKTPAVIGMFQLFAELIAFHISAGERLARSEASLLDERATAELREQFIAVVGHDLRNPLASISGGVHLLRKEPLTGRALAILQVMQGSVTRMSSLISNVLDFARGRLGGGISLDRGDPRNLGPTLEQVLSELSLAHPDRRIETDLTIPDALECDCGRIGQMLSNLLANALTHGDPADPISVEAKSRGGAFLLSVSNSGKAIPEETVKRLFQPYTRGESLSKQGLGLGLFIASEIARAHGGILTVISTDEETRFTFEMPLRA</sequence>
<dbReference type="InterPro" id="IPR036890">
    <property type="entry name" value="HATPase_C_sf"/>
</dbReference>
<dbReference type="Gene3D" id="3.30.450.40">
    <property type="match status" value="1"/>
</dbReference>
<dbReference type="CDD" id="cd00082">
    <property type="entry name" value="HisKA"/>
    <property type="match status" value="1"/>
</dbReference>
<dbReference type="InterPro" id="IPR004358">
    <property type="entry name" value="Sig_transdc_His_kin-like_C"/>
</dbReference>
<dbReference type="GO" id="GO:0007234">
    <property type="term" value="P:osmosensory signaling via phosphorelay pathway"/>
    <property type="evidence" value="ECO:0007669"/>
    <property type="project" value="TreeGrafter"/>
</dbReference>
<dbReference type="GO" id="GO:0000156">
    <property type="term" value="F:phosphorelay response regulator activity"/>
    <property type="evidence" value="ECO:0007669"/>
    <property type="project" value="TreeGrafter"/>
</dbReference>
<dbReference type="PANTHER" id="PTHR42878:SF7">
    <property type="entry name" value="SENSOR HISTIDINE KINASE GLRK"/>
    <property type="match status" value="1"/>
</dbReference>
<dbReference type="Pfam" id="PF02518">
    <property type="entry name" value="HATPase_c"/>
    <property type="match status" value="1"/>
</dbReference>
<evidence type="ECO:0000256" key="8">
    <source>
        <dbReference type="ARBA" id="ARBA00023012"/>
    </source>
</evidence>
<dbReference type="CDD" id="cd00075">
    <property type="entry name" value="HATPase"/>
    <property type="match status" value="1"/>
</dbReference>
<dbReference type="Pfam" id="PF01590">
    <property type="entry name" value="GAF"/>
    <property type="match status" value="1"/>
</dbReference>
<keyword evidence="11" id="KW-1185">Reference proteome</keyword>
<dbReference type="InterPro" id="IPR003594">
    <property type="entry name" value="HATPase_dom"/>
</dbReference>
<dbReference type="Gene3D" id="1.10.287.130">
    <property type="match status" value="1"/>
</dbReference>
<dbReference type="PROSITE" id="PS50109">
    <property type="entry name" value="HIS_KIN"/>
    <property type="match status" value="1"/>
</dbReference>
<dbReference type="GO" id="GO:0030295">
    <property type="term" value="F:protein kinase activator activity"/>
    <property type="evidence" value="ECO:0007669"/>
    <property type="project" value="TreeGrafter"/>
</dbReference>
<keyword evidence="7" id="KW-0067">ATP-binding</keyword>
<accession>A0A916XMT5</accession>
<dbReference type="SUPFAM" id="SSF47384">
    <property type="entry name" value="Homodimeric domain of signal transducing histidine kinase"/>
    <property type="match status" value="1"/>
</dbReference>
<dbReference type="EMBL" id="BMGG01000010">
    <property type="protein sequence ID" value="GGC87838.1"/>
    <property type="molecule type" value="Genomic_DNA"/>
</dbReference>
<feature type="domain" description="Histidine kinase" evidence="9">
    <location>
        <begin position="181"/>
        <end position="392"/>
    </location>
</feature>
<evidence type="ECO:0000256" key="4">
    <source>
        <dbReference type="ARBA" id="ARBA00022679"/>
    </source>
</evidence>
<dbReference type="InterPro" id="IPR036097">
    <property type="entry name" value="HisK_dim/P_sf"/>
</dbReference>
<evidence type="ECO:0000256" key="7">
    <source>
        <dbReference type="ARBA" id="ARBA00022840"/>
    </source>
</evidence>
<evidence type="ECO:0000256" key="3">
    <source>
        <dbReference type="ARBA" id="ARBA00022553"/>
    </source>
</evidence>
<dbReference type="SMART" id="SM00065">
    <property type="entry name" value="GAF"/>
    <property type="match status" value="1"/>
</dbReference>
<dbReference type="InterPro" id="IPR003661">
    <property type="entry name" value="HisK_dim/P_dom"/>
</dbReference>
<dbReference type="Proteomes" id="UP000637002">
    <property type="component" value="Unassembled WGS sequence"/>
</dbReference>
<dbReference type="EC" id="2.7.13.3" evidence="2"/>
<dbReference type="GO" id="GO:0005524">
    <property type="term" value="F:ATP binding"/>
    <property type="evidence" value="ECO:0007669"/>
    <property type="project" value="UniProtKB-KW"/>
</dbReference>
<dbReference type="SUPFAM" id="SSF55781">
    <property type="entry name" value="GAF domain-like"/>
    <property type="match status" value="1"/>
</dbReference>
<dbReference type="RefSeq" id="WP_244642219.1">
    <property type="nucleotide sequence ID" value="NZ_BMGG01000010.1"/>
</dbReference>
<comment type="catalytic activity">
    <reaction evidence="1">
        <text>ATP + protein L-histidine = ADP + protein N-phospho-L-histidine.</text>
        <dbReference type="EC" id="2.7.13.3"/>
    </reaction>
</comment>
<proteinExistence type="predicted"/>
<dbReference type="InterPro" id="IPR050351">
    <property type="entry name" value="BphY/WalK/GraS-like"/>
</dbReference>
<dbReference type="SMART" id="SM00387">
    <property type="entry name" value="HATPase_c"/>
    <property type="match status" value="1"/>
</dbReference>
<reference evidence="10" key="1">
    <citation type="journal article" date="2014" name="Int. J. Syst. Evol. Microbiol.">
        <title>Complete genome sequence of Corynebacterium casei LMG S-19264T (=DSM 44701T), isolated from a smear-ripened cheese.</title>
        <authorList>
            <consortium name="US DOE Joint Genome Institute (JGI-PGF)"/>
            <person name="Walter F."/>
            <person name="Albersmeier A."/>
            <person name="Kalinowski J."/>
            <person name="Ruckert C."/>
        </authorList>
    </citation>
    <scope>NUCLEOTIDE SEQUENCE</scope>
    <source>
        <strain evidence="10">CGMCC 1.12919</strain>
    </source>
</reference>
<evidence type="ECO:0000259" key="9">
    <source>
        <dbReference type="PROSITE" id="PS50109"/>
    </source>
</evidence>
<keyword evidence="6 10" id="KW-0418">Kinase</keyword>
<reference evidence="10" key="2">
    <citation type="submission" date="2020-09" db="EMBL/GenBank/DDBJ databases">
        <authorList>
            <person name="Sun Q."/>
            <person name="Zhou Y."/>
        </authorList>
    </citation>
    <scope>NUCLEOTIDE SEQUENCE</scope>
    <source>
        <strain evidence="10">CGMCC 1.12919</strain>
    </source>
</reference>
<evidence type="ECO:0000256" key="6">
    <source>
        <dbReference type="ARBA" id="ARBA00022777"/>
    </source>
</evidence>
<comment type="caution">
    <text evidence="10">The sequence shown here is derived from an EMBL/GenBank/DDBJ whole genome shotgun (WGS) entry which is preliminary data.</text>
</comment>
<dbReference type="PANTHER" id="PTHR42878">
    <property type="entry name" value="TWO-COMPONENT HISTIDINE KINASE"/>
    <property type="match status" value="1"/>
</dbReference>
<dbReference type="Gene3D" id="3.30.565.10">
    <property type="entry name" value="Histidine kinase-like ATPase, C-terminal domain"/>
    <property type="match status" value="1"/>
</dbReference>
<gene>
    <name evidence="10" type="ORF">GCM10010994_52290</name>
</gene>